<dbReference type="eggNOG" id="COG0693">
    <property type="taxonomic scope" value="Bacteria"/>
</dbReference>
<dbReference type="STRING" id="633697.EubceDRAFT1_1035"/>
<dbReference type="AlphaFoldDB" id="I5AST6"/>
<dbReference type="InterPro" id="IPR029062">
    <property type="entry name" value="Class_I_gatase-like"/>
</dbReference>
<dbReference type="OrthoDB" id="9800516at2"/>
<dbReference type="EMBL" id="CM001487">
    <property type="protein sequence ID" value="EIM56859.1"/>
    <property type="molecule type" value="Genomic_DNA"/>
</dbReference>
<name>I5AST6_EUBC6</name>
<organism evidence="2 3">
    <name type="scientific">Eubacterium cellulosolvens (strain ATCC 43171 / JCM 9499 / 6)</name>
    <name type="common">Cillobacterium cellulosolvens</name>
    <dbReference type="NCBI Taxonomy" id="633697"/>
    <lineage>
        <taxon>Bacteria</taxon>
        <taxon>Bacillati</taxon>
        <taxon>Bacillota</taxon>
        <taxon>Clostridia</taxon>
        <taxon>Eubacteriales</taxon>
        <taxon>Eubacteriaceae</taxon>
        <taxon>Eubacterium</taxon>
    </lineage>
</organism>
<dbReference type="PANTHER" id="PTHR48094">
    <property type="entry name" value="PROTEIN/NUCLEIC ACID DEGLYCASE DJ-1-RELATED"/>
    <property type="match status" value="1"/>
</dbReference>
<dbReference type="InterPro" id="IPR002818">
    <property type="entry name" value="DJ-1/PfpI"/>
</dbReference>
<protein>
    <submittedName>
        <fullName evidence="2">DJ-1 family protein</fullName>
    </submittedName>
</protein>
<reference evidence="2 3" key="1">
    <citation type="submission" date="2010-08" db="EMBL/GenBank/DDBJ databases">
        <authorList>
            <consortium name="US DOE Joint Genome Institute (JGI-PGF)"/>
            <person name="Lucas S."/>
            <person name="Copeland A."/>
            <person name="Lapidus A."/>
            <person name="Cheng J.-F."/>
            <person name="Bruce D."/>
            <person name="Goodwin L."/>
            <person name="Pitluck S."/>
            <person name="Land M.L."/>
            <person name="Hauser L."/>
            <person name="Chang Y.-J."/>
            <person name="Anderson I.J."/>
            <person name="Johnson E."/>
            <person name="Mulhopadhyay B."/>
            <person name="Kyrpides N."/>
            <person name="Woyke T.J."/>
        </authorList>
    </citation>
    <scope>NUCLEOTIDE SEQUENCE [LARGE SCALE GENOMIC DNA]</scope>
    <source>
        <strain evidence="2 3">6</strain>
    </source>
</reference>
<dbReference type="SUPFAM" id="SSF52317">
    <property type="entry name" value="Class I glutamine amidotransferase-like"/>
    <property type="match status" value="1"/>
</dbReference>
<dbReference type="HOGENOM" id="CLU_000445_44_2_9"/>
<evidence type="ECO:0000313" key="2">
    <source>
        <dbReference type="EMBL" id="EIM56859.1"/>
    </source>
</evidence>
<sequence>MAKVYSFFADGFEEVEALTPVDLLRRTGNEVVTVSIMGRTQIHGSHGILIEADRCFEETAFDDGDLFILPGGGEGTQNLAAYKPLTDLLKKVYGEGKRVAAICAAPSIFGTLGFVSGKNATVYPGMEATLTGATALDQPVVTDGNVTTGHGPGAAFDFSLELVRLLNGDSVAAKLKEQTVFQHHSVV</sequence>
<evidence type="ECO:0000259" key="1">
    <source>
        <dbReference type="Pfam" id="PF01965"/>
    </source>
</evidence>
<proteinExistence type="predicted"/>
<gene>
    <name evidence="2" type="ORF">EubceDRAFT1_1035</name>
</gene>
<dbReference type="NCBIfam" id="TIGR01383">
    <property type="entry name" value="not_thiJ"/>
    <property type="match status" value="1"/>
</dbReference>
<dbReference type="PANTHER" id="PTHR48094:SF12">
    <property type="entry name" value="PARKINSON DISEASE PROTEIN 7 HOMOLOG"/>
    <property type="match status" value="1"/>
</dbReference>
<keyword evidence="3" id="KW-1185">Reference proteome</keyword>
<dbReference type="GO" id="GO:0005737">
    <property type="term" value="C:cytoplasm"/>
    <property type="evidence" value="ECO:0007669"/>
    <property type="project" value="TreeGrafter"/>
</dbReference>
<dbReference type="Pfam" id="PF01965">
    <property type="entry name" value="DJ-1_PfpI"/>
    <property type="match status" value="1"/>
</dbReference>
<dbReference type="Proteomes" id="UP000005753">
    <property type="component" value="Chromosome"/>
</dbReference>
<dbReference type="CDD" id="cd03135">
    <property type="entry name" value="GATase1_DJ-1"/>
    <property type="match status" value="1"/>
</dbReference>
<reference evidence="2 3" key="2">
    <citation type="submission" date="2012-02" db="EMBL/GenBank/DDBJ databases">
        <title>Improved High-Quality Draft sequence of Eubacterium cellulosolvens 6.</title>
        <authorList>
            <consortium name="US DOE Joint Genome Institute"/>
            <person name="Lucas S."/>
            <person name="Han J."/>
            <person name="Lapidus A."/>
            <person name="Cheng J.-F."/>
            <person name="Goodwin L."/>
            <person name="Pitluck S."/>
            <person name="Peters L."/>
            <person name="Mikhailova N."/>
            <person name="Gu W."/>
            <person name="Detter J.C."/>
            <person name="Han C."/>
            <person name="Tapia R."/>
            <person name="Land M."/>
            <person name="Hauser L."/>
            <person name="Kyrpides N."/>
            <person name="Ivanova N."/>
            <person name="Pagani I."/>
            <person name="Johnson E."/>
            <person name="Mukhopadhyay B."/>
            <person name="Anderson I."/>
            <person name="Woyke T."/>
        </authorList>
    </citation>
    <scope>NUCLEOTIDE SEQUENCE [LARGE SCALE GENOMIC DNA]</scope>
    <source>
        <strain evidence="2 3">6</strain>
    </source>
</reference>
<feature type="domain" description="DJ-1/PfpI" evidence="1">
    <location>
        <begin position="3"/>
        <end position="164"/>
    </location>
</feature>
<dbReference type="InterPro" id="IPR050325">
    <property type="entry name" value="Prot/Nucl_acid_deglycase"/>
</dbReference>
<accession>I5AST6</accession>
<evidence type="ECO:0000313" key="3">
    <source>
        <dbReference type="Proteomes" id="UP000005753"/>
    </source>
</evidence>
<dbReference type="InterPro" id="IPR006287">
    <property type="entry name" value="DJ-1"/>
</dbReference>
<dbReference type="Gene3D" id="3.40.50.880">
    <property type="match status" value="1"/>
</dbReference>